<proteinExistence type="inferred from homology"/>
<feature type="region of interest" description="Disordered" evidence="8">
    <location>
        <begin position="1"/>
        <end position="20"/>
    </location>
</feature>
<evidence type="ECO:0000256" key="4">
    <source>
        <dbReference type="ARBA" id="ARBA00022679"/>
    </source>
</evidence>
<evidence type="ECO:0000256" key="3">
    <source>
        <dbReference type="ARBA" id="ARBA00022603"/>
    </source>
</evidence>
<evidence type="ECO:0000256" key="2">
    <source>
        <dbReference type="ARBA" id="ARBA00005891"/>
    </source>
</evidence>
<evidence type="ECO:0000256" key="7">
    <source>
        <dbReference type="RuleBase" id="RU364114"/>
    </source>
</evidence>
<reference evidence="9" key="1">
    <citation type="journal article" date="2023" name="Mol. Plant Microbe Interact.">
        <title>Elucidating the Obligate Nature and Biological Capacity of an Invasive Fungal Corn Pathogen.</title>
        <authorList>
            <person name="MacCready J.S."/>
            <person name="Roggenkamp E.M."/>
            <person name="Gdanetz K."/>
            <person name="Chilvers M.I."/>
        </authorList>
    </citation>
    <scope>NUCLEOTIDE SEQUENCE</scope>
    <source>
        <strain evidence="9">PM02</strain>
    </source>
</reference>
<dbReference type="Proteomes" id="UP001217918">
    <property type="component" value="Unassembled WGS sequence"/>
</dbReference>
<evidence type="ECO:0000256" key="8">
    <source>
        <dbReference type="SAM" id="MobiDB-lite"/>
    </source>
</evidence>
<dbReference type="EMBL" id="JAQQPM010000006">
    <property type="protein sequence ID" value="KAK2072474.1"/>
    <property type="molecule type" value="Genomic_DNA"/>
</dbReference>
<sequence length="416" mass="44197">MNTRIHRPDTTCELHASGSKGRRSRGVELIEVGPGRGTLMDDMLRTMQNFKNMAKSIETIYMVEASAELRTTQKKLLCGEDAQLEETDIGHRGVCKYNSVPIVWTETIKSVPINPDHTPFIVAHEFFDALPIHAFQCVDIPASPSGSKVQPSDTAPSAPCSKPAPAPQGGLQWRELLVSPTPPDATHETLETPTTQSRTTPPPDFQLTLAAGATRHALYLPESSARYRAIKARTGAGALVEICPDAALHASDFAARIGAAAAGAALVLDYGPGDGTVPTNSLRGIRRHARVSPFAEPGLTDLSADVDFAAVAEAAMEASEGVEVHGPVEQGVFLQVMGIRERAEILVEKAVRTGEAAGDGAGKEAAERLAVDVEKAWKRLVDRGPNGMGRVYKALAILPENGGRRRPVGFGGGVVA</sequence>
<dbReference type="AlphaFoldDB" id="A0AAD9I8C1"/>
<dbReference type="GO" id="GO:0035243">
    <property type="term" value="F:protein-arginine omega-N symmetric methyltransferase activity"/>
    <property type="evidence" value="ECO:0007669"/>
    <property type="project" value="UniProtKB-EC"/>
</dbReference>
<keyword evidence="3 7" id="KW-0489">Methyltransferase</keyword>
<comment type="caution">
    <text evidence="9">The sequence shown here is derived from an EMBL/GenBank/DDBJ whole genome shotgun (WGS) entry which is preliminary data.</text>
</comment>
<dbReference type="Pfam" id="PF02636">
    <property type="entry name" value="Methyltransf_28"/>
    <property type="match status" value="1"/>
</dbReference>
<dbReference type="InterPro" id="IPR003788">
    <property type="entry name" value="NDUFAF7"/>
</dbReference>
<gene>
    <name evidence="9" type="ORF">P8C59_006826</name>
</gene>
<evidence type="ECO:0000313" key="9">
    <source>
        <dbReference type="EMBL" id="KAK2072474.1"/>
    </source>
</evidence>
<organism evidence="9 10">
    <name type="scientific">Phyllachora maydis</name>
    <dbReference type="NCBI Taxonomy" id="1825666"/>
    <lineage>
        <taxon>Eukaryota</taxon>
        <taxon>Fungi</taxon>
        <taxon>Dikarya</taxon>
        <taxon>Ascomycota</taxon>
        <taxon>Pezizomycotina</taxon>
        <taxon>Sordariomycetes</taxon>
        <taxon>Sordariomycetidae</taxon>
        <taxon>Phyllachorales</taxon>
        <taxon>Phyllachoraceae</taxon>
        <taxon>Phyllachora</taxon>
    </lineage>
</organism>
<keyword evidence="10" id="KW-1185">Reference proteome</keyword>
<accession>A0AAD9I8C1</accession>
<keyword evidence="4 7" id="KW-0808">Transferase</keyword>
<dbReference type="InterPro" id="IPR038375">
    <property type="entry name" value="NDUFAF7_sf"/>
</dbReference>
<protein>
    <recommendedName>
        <fullName evidence="7">Protein arginine methyltransferase NDUFAF7</fullName>
        <ecNumber evidence="7">2.1.1.320</ecNumber>
    </recommendedName>
</protein>
<feature type="compositionally biased region" description="Basic and acidic residues" evidence="8">
    <location>
        <begin position="1"/>
        <end position="12"/>
    </location>
</feature>
<feature type="region of interest" description="Disordered" evidence="8">
    <location>
        <begin position="143"/>
        <end position="203"/>
    </location>
</feature>
<dbReference type="Gene3D" id="3.40.50.12710">
    <property type="match status" value="1"/>
</dbReference>
<comment type="function">
    <text evidence="7">Arginine methyltransferase involved in the assembly or stability of mitochondrial NADH:ubiquinone oxidoreductase complex (complex I).</text>
</comment>
<dbReference type="InterPro" id="IPR029063">
    <property type="entry name" value="SAM-dependent_MTases_sf"/>
</dbReference>
<comment type="catalytic activity">
    <reaction evidence="6 7">
        <text>L-arginyl-[protein] + 2 S-adenosyl-L-methionine = N(omega),N(omega)'-dimethyl-L-arginyl-[protein] + 2 S-adenosyl-L-homocysteine + 2 H(+)</text>
        <dbReference type="Rhea" id="RHEA:48108"/>
        <dbReference type="Rhea" id="RHEA-COMP:10532"/>
        <dbReference type="Rhea" id="RHEA-COMP:11992"/>
        <dbReference type="ChEBI" id="CHEBI:15378"/>
        <dbReference type="ChEBI" id="CHEBI:29965"/>
        <dbReference type="ChEBI" id="CHEBI:57856"/>
        <dbReference type="ChEBI" id="CHEBI:59789"/>
        <dbReference type="ChEBI" id="CHEBI:88221"/>
        <dbReference type="EC" id="2.1.1.320"/>
    </reaction>
</comment>
<dbReference type="SUPFAM" id="SSF53335">
    <property type="entry name" value="S-adenosyl-L-methionine-dependent methyltransferases"/>
    <property type="match status" value="1"/>
</dbReference>
<dbReference type="GO" id="GO:0032259">
    <property type="term" value="P:methylation"/>
    <property type="evidence" value="ECO:0007669"/>
    <property type="project" value="UniProtKB-KW"/>
</dbReference>
<keyword evidence="5 7" id="KW-0496">Mitochondrion</keyword>
<dbReference type="EC" id="2.1.1.320" evidence="7"/>
<dbReference type="GO" id="GO:0005739">
    <property type="term" value="C:mitochondrion"/>
    <property type="evidence" value="ECO:0007669"/>
    <property type="project" value="UniProtKB-SubCell"/>
</dbReference>
<dbReference type="PANTHER" id="PTHR12049">
    <property type="entry name" value="PROTEIN ARGININE METHYLTRANSFERASE NDUFAF7, MITOCHONDRIAL"/>
    <property type="match status" value="1"/>
</dbReference>
<comment type="subcellular location">
    <subcellularLocation>
        <location evidence="1 7">Mitochondrion</location>
    </subcellularLocation>
</comment>
<evidence type="ECO:0000256" key="5">
    <source>
        <dbReference type="ARBA" id="ARBA00023128"/>
    </source>
</evidence>
<feature type="compositionally biased region" description="Polar residues" evidence="8">
    <location>
        <begin position="144"/>
        <end position="154"/>
    </location>
</feature>
<dbReference type="GO" id="GO:0032981">
    <property type="term" value="P:mitochondrial respiratory chain complex I assembly"/>
    <property type="evidence" value="ECO:0007669"/>
    <property type="project" value="TreeGrafter"/>
</dbReference>
<dbReference type="PANTHER" id="PTHR12049:SF7">
    <property type="entry name" value="PROTEIN ARGININE METHYLTRANSFERASE NDUFAF7, MITOCHONDRIAL"/>
    <property type="match status" value="1"/>
</dbReference>
<name>A0AAD9I8C1_9PEZI</name>
<evidence type="ECO:0000256" key="1">
    <source>
        <dbReference type="ARBA" id="ARBA00004173"/>
    </source>
</evidence>
<evidence type="ECO:0000313" key="10">
    <source>
        <dbReference type="Proteomes" id="UP001217918"/>
    </source>
</evidence>
<comment type="similarity">
    <text evidence="2 7">Belongs to the NDUFAF7 family.</text>
</comment>
<evidence type="ECO:0000256" key="6">
    <source>
        <dbReference type="ARBA" id="ARBA00048612"/>
    </source>
</evidence>